<sequence>MVSDSGHQHSPTSAAPQEKQTQLTSWGLTRCYSWRSCCQHPALHLFRHVATFIA</sequence>
<gene>
    <name evidence="2" type="ORF">T11_1006</name>
</gene>
<comment type="caution">
    <text evidence="2">The sequence shown here is derived from an EMBL/GenBank/DDBJ whole genome shotgun (WGS) entry which is preliminary data.</text>
</comment>
<keyword evidence="3" id="KW-1185">Reference proteome</keyword>
<dbReference type="Proteomes" id="UP000055024">
    <property type="component" value="Unassembled WGS sequence"/>
</dbReference>
<dbReference type="OrthoDB" id="10282037at2759"/>
<evidence type="ECO:0000313" key="2">
    <source>
        <dbReference type="EMBL" id="KRZ18176.1"/>
    </source>
</evidence>
<dbReference type="AlphaFoldDB" id="A0A0V1I6R9"/>
<dbReference type="EMBL" id="JYDP01000004">
    <property type="protein sequence ID" value="KRZ18176.1"/>
    <property type="molecule type" value="Genomic_DNA"/>
</dbReference>
<reference evidence="2 3" key="1">
    <citation type="submission" date="2015-01" db="EMBL/GenBank/DDBJ databases">
        <title>Evolution of Trichinella species and genotypes.</title>
        <authorList>
            <person name="Korhonen P.K."/>
            <person name="Edoardo P."/>
            <person name="Giuseppe L.R."/>
            <person name="Gasser R.B."/>
        </authorList>
    </citation>
    <scope>NUCLEOTIDE SEQUENCE [LARGE SCALE GENOMIC DNA]</scope>
    <source>
        <strain evidence="2">ISS1029</strain>
    </source>
</reference>
<proteinExistence type="predicted"/>
<evidence type="ECO:0000313" key="3">
    <source>
        <dbReference type="Proteomes" id="UP000055024"/>
    </source>
</evidence>
<protein>
    <submittedName>
        <fullName evidence="2">Uncharacterized protein</fullName>
    </submittedName>
</protein>
<evidence type="ECO:0000256" key="1">
    <source>
        <dbReference type="SAM" id="MobiDB-lite"/>
    </source>
</evidence>
<feature type="region of interest" description="Disordered" evidence="1">
    <location>
        <begin position="1"/>
        <end position="23"/>
    </location>
</feature>
<feature type="compositionally biased region" description="Polar residues" evidence="1">
    <location>
        <begin position="8"/>
        <end position="23"/>
    </location>
</feature>
<organism evidence="2 3">
    <name type="scientific">Trichinella zimbabwensis</name>
    <dbReference type="NCBI Taxonomy" id="268475"/>
    <lineage>
        <taxon>Eukaryota</taxon>
        <taxon>Metazoa</taxon>
        <taxon>Ecdysozoa</taxon>
        <taxon>Nematoda</taxon>
        <taxon>Enoplea</taxon>
        <taxon>Dorylaimia</taxon>
        <taxon>Trichinellida</taxon>
        <taxon>Trichinellidae</taxon>
        <taxon>Trichinella</taxon>
    </lineage>
</organism>
<accession>A0A0V1I6R9</accession>
<name>A0A0V1I6R9_9BILA</name>